<name>A0A1M8AEI2_9MYCO</name>
<accession>A0A1M8AEI2</accession>
<protein>
    <submittedName>
        <fullName evidence="1">Uncharacterized protein</fullName>
    </submittedName>
</protein>
<comment type="caution">
    <text evidence="1">The sequence shown here is derived from an EMBL/GenBank/DDBJ whole genome shotgun (WGS) entry which is preliminary data.</text>
</comment>
<evidence type="ECO:0000313" key="2">
    <source>
        <dbReference type="EMBL" id="SIN50656.1"/>
    </source>
</evidence>
<dbReference type="Proteomes" id="UP000185210">
    <property type="component" value="Unassembled WGS sequence"/>
</dbReference>
<proteinExistence type="predicted"/>
<evidence type="ECO:0000313" key="1">
    <source>
        <dbReference type="EMBL" id="SIA54337.1"/>
    </source>
</evidence>
<evidence type="ECO:0000313" key="3">
    <source>
        <dbReference type="Proteomes" id="UP000184831"/>
    </source>
</evidence>
<dbReference type="EMBL" id="FSHM01000002">
    <property type="protein sequence ID" value="SIA54337.1"/>
    <property type="molecule type" value="Genomic_DNA"/>
</dbReference>
<dbReference type="Proteomes" id="UP000184831">
    <property type="component" value="Unassembled WGS sequence"/>
</dbReference>
<dbReference type="GeneID" id="93377741"/>
<dbReference type="EMBL" id="FSQE01000017">
    <property type="protein sequence ID" value="SIN50656.1"/>
    <property type="molecule type" value="Genomic_DNA"/>
</dbReference>
<evidence type="ECO:0000313" key="4">
    <source>
        <dbReference type="Proteomes" id="UP000185210"/>
    </source>
</evidence>
<dbReference type="RefSeq" id="WP_005089689.1">
    <property type="nucleotide sequence ID" value="NZ_AP028613.1"/>
</dbReference>
<organism evidence="1 4">
    <name type="scientific">Mycobacteroides abscessus subsp. abscessus</name>
    <dbReference type="NCBI Taxonomy" id="1185650"/>
    <lineage>
        <taxon>Bacteria</taxon>
        <taxon>Bacillati</taxon>
        <taxon>Actinomycetota</taxon>
        <taxon>Actinomycetes</taxon>
        <taxon>Mycobacteriales</taxon>
        <taxon>Mycobacteriaceae</taxon>
        <taxon>Mycobacteroides</taxon>
        <taxon>Mycobacteroides abscessus</taxon>
    </lineage>
</organism>
<dbReference type="AlphaFoldDB" id="A0A1M8AEI2"/>
<gene>
    <name evidence="1" type="ORF">SAMEA2070301_01389</name>
    <name evidence="2" type="ORF">SAMEA2152244_04930</name>
</gene>
<reference evidence="3 4" key="1">
    <citation type="submission" date="2016-11" db="EMBL/GenBank/DDBJ databases">
        <authorList>
            <consortium name="Pathogen Informatics"/>
        </authorList>
    </citation>
    <scope>NUCLEOTIDE SEQUENCE [LARGE SCALE GENOMIC DNA]</scope>
    <source>
        <strain evidence="1 4">104</strain>
        <strain evidence="2 3">696</strain>
    </source>
</reference>
<sequence length="105" mass="12631">MSRAKNFLGALFGWRHRRAERARSIRLTGPRVRAKVVEVKRSKGSNVHAYYDVILRFTDSQGIEHDHKAMTRTHKPYVGSKHWIRYDPKKPNRKSTWFVDWERRR</sequence>